<dbReference type="OrthoDB" id="87299at2"/>
<dbReference type="PANTHER" id="PTHR43420">
    <property type="entry name" value="ACETYLTRANSFERASE"/>
    <property type="match status" value="1"/>
</dbReference>
<keyword evidence="5" id="KW-1185">Reference proteome</keyword>
<evidence type="ECO:0000313" key="4">
    <source>
        <dbReference type="EMBL" id="TVX88387.1"/>
    </source>
</evidence>
<reference evidence="4 5" key="1">
    <citation type="submission" date="2019-07" db="EMBL/GenBank/DDBJ databases">
        <authorList>
            <person name="Kim J."/>
        </authorList>
    </citation>
    <scope>NUCLEOTIDE SEQUENCE [LARGE SCALE GENOMIC DNA]</scope>
    <source>
        <strain evidence="4 5">N4</strain>
    </source>
</reference>
<comment type="caution">
    <text evidence="4">The sequence shown here is derived from an EMBL/GenBank/DDBJ whole genome shotgun (WGS) entry which is preliminary data.</text>
</comment>
<evidence type="ECO:0000259" key="3">
    <source>
        <dbReference type="PROSITE" id="PS51186"/>
    </source>
</evidence>
<dbReference type="SUPFAM" id="SSF55729">
    <property type="entry name" value="Acyl-CoA N-acyltransferases (Nat)"/>
    <property type="match status" value="2"/>
</dbReference>
<dbReference type="PROSITE" id="PS51186">
    <property type="entry name" value="GNAT"/>
    <property type="match status" value="1"/>
</dbReference>
<dbReference type="Gene3D" id="3.40.630.30">
    <property type="match status" value="2"/>
</dbReference>
<sequence length="290" mass="33102">MAQIRSMNAADVDQVSRFIAELNQIEESHIGYCGKDHQEIAHSFMEDVTDVPYNEGFVLAYENDKLIGVLGFDADLEQHCAELWGPFVKADKWEHIDKLWGQMVELLPPEIHSLSLFPNKKNAPVIQLAEYLDFSKKSEEAILKFQRADCCKLTEAGAAELTESYYSEMIELHDRVFPNTYYSGQQIIERVNEHRKVFIINNGTDLSGYIYVEAEPEFGEANIEFFGVTESERGKGIGSRLLMAALTWLFAFDTIEAITLCVGADNDKAIQLYKKVGFQHVHDLCFYYKE</sequence>
<dbReference type="InterPro" id="IPR000182">
    <property type="entry name" value="GNAT_dom"/>
</dbReference>
<protein>
    <submittedName>
        <fullName evidence="4">GNAT family N-acetyltransferase</fullName>
    </submittedName>
</protein>
<organism evidence="4 5">
    <name type="scientific">Paenibacillus agilis</name>
    <dbReference type="NCBI Taxonomy" id="3020863"/>
    <lineage>
        <taxon>Bacteria</taxon>
        <taxon>Bacillati</taxon>
        <taxon>Bacillota</taxon>
        <taxon>Bacilli</taxon>
        <taxon>Bacillales</taxon>
        <taxon>Paenibacillaceae</taxon>
        <taxon>Paenibacillus</taxon>
    </lineage>
</organism>
<dbReference type="PANTHER" id="PTHR43420:SF12">
    <property type="entry name" value="N-ACETYLTRANSFERASE DOMAIN-CONTAINING PROTEIN"/>
    <property type="match status" value="1"/>
</dbReference>
<name>A0A559IL95_9BACL</name>
<dbReference type="AlphaFoldDB" id="A0A559IL95"/>
<dbReference type="InterPro" id="IPR016181">
    <property type="entry name" value="Acyl_CoA_acyltransferase"/>
</dbReference>
<dbReference type="EMBL" id="VNJK01000003">
    <property type="protein sequence ID" value="TVX88387.1"/>
    <property type="molecule type" value="Genomic_DNA"/>
</dbReference>
<dbReference type="InterPro" id="IPR050680">
    <property type="entry name" value="YpeA/RimI_acetyltransf"/>
</dbReference>
<evidence type="ECO:0000313" key="5">
    <source>
        <dbReference type="Proteomes" id="UP000318102"/>
    </source>
</evidence>
<evidence type="ECO:0000256" key="2">
    <source>
        <dbReference type="ARBA" id="ARBA00023315"/>
    </source>
</evidence>
<dbReference type="RefSeq" id="WP_144993630.1">
    <property type="nucleotide sequence ID" value="NZ_VNJK01000003.1"/>
</dbReference>
<proteinExistence type="predicted"/>
<dbReference type="Pfam" id="PF00583">
    <property type="entry name" value="Acetyltransf_1"/>
    <property type="match status" value="1"/>
</dbReference>
<evidence type="ECO:0000256" key="1">
    <source>
        <dbReference type="ARBA" id="ARBA00022679"/>
    </source>
</evidence>
<dbReference type="GO" id="GO:0016747">
    <property type="term" value="F:acyltransferase activity, transferring groups other than amino-acyl groups"/>
    <property type="evidence" value="ECO:0007669"/>
    <property type="project" value="InterPro"/>
</dbReference>
<accession>A0A559IL95</accession>
<keyword evidence="1" id="KW-0808">Transferase</keyword>
<feature type="domain" description="N-acetyltransferase" evidence="3">
    <location>
        <begin position="156"/>
        <end position="290"/>
    </location>
</feature>
<dbReference type="Proteomes" id="UP000318102">
    <property type="component" value="Unassembled WGS sequence"/>
</dbReference>
<gene>
    <name evidence="4" type="ORF">FPZ44_21125</name>
</gene>
<dbReference type="CDD" id="cd04301">
    <property type="entry name" value="NAT_SF"/>
    <property type="match status" value="1"/>
</dbReference>
<keyword evidence="2" id="KW-0012">Acyltransferase</keyword>